<sequence>MEECFQPVLVRNIRHADLERLCKSVKAYAGCYVLKDPSGEAEATGLDAHCWFPSRDDSILFQLQWAAPDGD</sequence>
<accession>A0A2J0YT41</accession>
<name>A0A2J0YT41_RHIML</name>
<dbReference type="AlphaFoldDB" id="A0A2J0YT41"/>
<organism evidence="1 2">
    <name type="scientific">Rhizobium meliloti</name>
    <name type="common">Ensifer meliloti</name>
    <name type="synonym">Sinorhizobium meliloti</name>
    <dbReference type="NCBI Taxonomy" id="382"/>
    <lineage>
        <taxon>Bacteria</taxon>
        <taxon>Pseudomonadati</taxon>
        <taxon>Pseudomonadota</taxon>
        <taxon>Alphaproteobacteria</taxon>
        <taxon>Hyphomicrobiales</taxon>
        <taxon>Rhizobiaceae</taxon>
        <taxon>Sinorhizobium/Ensifer group</taxon>
        <taxon>Sinorhizobium</taxon>
    </lineage>
</organism>
<evidence type="ECO:0000313" key="1">
    <source>
        <dbReference type="EMBL" id="PJR08788.1"/>
    </source>
</evidence>
<dbReference type="Proteomes" id="UP000231987">
    <property type="component" value="Unassembled WGS sequence"/>
</dbReference>
<dbReference type="EMBL" id="NJGD01000036">
    <property type="protein sequence ID" value="PJR08788.1"/>
    <property type="molecule type" value="Genomic_DNA"/>
</dbReference>
<gene>
    <name evidence="1" type="ORF">CEJ86_32235</name>
</gene>
<evidence type="ECO:0000313" key="2">
    <source>
        <dbReference type="Proteomes" id="UP000231987"/>
    </source>
</evidence>
<dbReference type="RefSeq" id="WP_100675012.1">
    <property type="nucleotide sequence ID" value="NZ_NJGD01000036.1"/>
</dbReference>
<protein>
    <submittedName>
        <fullName evidence="1">Uncharacterized protein</fullName>
    </submittedName>
</protein>
<proteinExistence type="predicted"/>
<reference evidence="1 2" key="1">
    <citation type="submission" date="2017-06" db="EMBL/GenBank/DDBJ databases">
        <title>Ensifer strains isolated from leguminous trees and herbs display diverse denitrification phenotypes with some acting as strong N2O sinks.</title>
        <authorList>
            <person name="Woliy K."/>
            <person name="Mania D."/>
            <person name="Bakken L.R."/>
            <person name="Frostegard A."/>
        </authorList>
    </citation>
    <scope>NUCLEOTIDE SEQUENCE [LARGE SCALE GENOMIC DNA]</scope>
    <source>
        <strain evidence="1 2">AC50a</strain>
    </source>
</reference>
<comment type="caution">
    <text evidence="1">The sequence shown here is derived from an EMBL/GenBank/DDBJ whole genome shotgun (WGS) entry which is preliminary data.</text>
</comment>